<feature type="transmembrane region" description="Helical" evidence="1">
    <location>
        <begin position="99"/>
        <end position="119"/>
    </location>
</feature>
<dbReference type="RefSeq" id="WP_191703477.1">
    <property type="nucleotide sequence ID" value="NZ_JACSPW010000005.1"/>
</dbReference>
<keyword evidence="1" id="KW-1133">Transmembrane helix</keyword>
<gene>
    <name evidence="2" type="ORF">H9632_07425</name>
</gene>
<evidence type="ECO:0000313" key="2">
    <source>
        <dbReference type="EMBL" id="MBD8032895.1"/>
    </source>
</evidence>
<keyword evidence="1" id="KW-0472">Membrane</keyword>
<reference evidence="2 3" key="1">
    <citation type="submission" date="2020-08" db="EMBL/GenBank/DDBJ databases">
        <title>A Genomic Blueprint of the Chicken Gut Microbiome.</title>
        <authorList>
            <person name="Gilroy R."/>
            <person name="Ravi A."/>
            <person name="Getino M."/>
            <person name="Pursley I."/>
            <person name="Horton D.L."/>
            <person name="Alikhan N.-F."/>
            <person name="Baker D."/>
            <person name="Gharbi K."/>
            <person name="Hall N."/>
            <person name="Watson M."/>
            <person name="Adriaenssens E.M."/>
            <person name="Foster-Nyarko E."/>
            <person name="Jarju S."/>
            <person name="Secka A."/>
            <person name="Antonio M."/>
            <person name="Oren A."/>
            <person name="Chaudhuri R."/>
            <person name="La Ragione R.M."/>
            <person name="Hildebrand F."/>
            <person name="Pallen M.J."/>
        </authorList>
    </citation>
    <scope>NUCLEOTIDE SEQUENCE [LARGE SCALE GENOMIC DNA]</scope>
    <source>
        <strain evidence="2 3">Sa1YVA6</strain>
    </source>
</reference>
<feature type="transmembrane region" description="Helical" evidence="1">
    <location>
        <begin position="39"/>
        <end position="62"/>
    </location>
</feature>
<accession>A0ABR8XLU7</accession>
<keyword evidence="1" id="KW-0812">Transmembrane</keyword>
<organism evidence="2 3">
    <name type="scientific">Solibacillus merdavium</name>
    <dbReference type="NCBI Taxonomy" id="2762218"/>
    <lineage>
        <taxon>Bacteria</taxon>
        <taxon>Bacillati</taxon>
        <taxon>Bacillota</taxon>
        <taxon>Bacilli</taxon>
        <taxon>Bacillales</taxon>
        <taxon>Caryophanaceae</taxon>
        <taxon>Solibacillus</taxon>
    </lineage>
</organism>
<proteinExistence type="predicted"/>
<keyword evidence="3" id="KW-1185">Reference proteome</keyword>
<name>A0ABR8XLU7_9BACL</name>
<comment type="caution">
    <text evidence="2">The sequence shown here is derived from an EMBL/GenBank/DDBJ whole genome shotgun (WGS) entry which is preliminary data.</text>
</comment>
<evidence type="ECO:0000313" key="3">
    <source>
        <dbReference type="Proteomes" id="UP000600565"/>
    </source>
</evidence>
<protein>
    <submittedName>
        <fullName evidence="2">Uncharacterized protein</fullName>
    </submittedName>
</protein>
<feature type="transmembrane region" description="Helical" evidence="1">
    <location>
        <begin position="74"/>
        <end position="93"/>
    </location>
</feature>
<sequence>MQALSRKFTIALITTFLFSFALAVVNYFTASEKDLSFSTLILTFIVLSAPMFLLVGVMTSFVFEKFIRSLKMKWFSYIIIGATFTMPYAIYLFEGADLFRFSVIGAIGAALFCGIHIIFNKYFYKI</sequence>
<dbReference type="EMBL" id="JACSPW010000005">
    <property type="protein sequence ID" value="MBD8032895.1"/>
    <property type="molecule type" value="Genomic_DNA"/>
</dbReference>
<evidence type="ECO:0000256" key="1">
    <source>
        <dbReference type="SAM" id="Phobius"/>
    </source>
</evidence>
<dbReference type="Proteomes" id="UP000600565">
    <property type="component" value="Unassembled WGS sequence"/>
</dbReference>